<dbReference type="InterPro" id="IPR029063">
    <property type="entry name" value="SAM-dependent_MTases_sf"/>
</dbReference>
<dbReference type="EC" id="2.1.1.-" evidence="1"/>
<dbReference type="GO" id="GO:0032259">
    <property type="term" value="P:methylation"/>
    <property type="evidence" value="ECO:0007669"/>
    <property type="project" value="UniProtKB-KW"/>
</dbReference>
<dbReference type="InterPro" id="IPR008884">
    <property type="entry name" value="TylF_MeTrfase"/>
</dbReference>
<name>A0ABW5TFR9_9FLAO</name>
<gene>
    <name evidence="1" type="ORF">ACFSR8_14335</name>
</gene>
<dbReference type="GO" id="GO:0008168">
    <property type="term" value="F:methyltransferase activity"/>
    <property type="evidence" value="ECO:0007669"/>
    <property type="project" value="UniProtKB-KW"/>
</dbReference>
<evidence type="ECO:0000313" key="2">
    <source>
        <dbReference type="Proteomes" id="UP001597476"/>
    </source>
</evidence>
<keyword evidence="1" id="KW-0489">Methyltransferase</keyword>
<keyword evidence="2" id="KW-1185">Reference proteome</keyword>
<evidence type="ECO:0000313" key="1">
    <source>
        <dbReference type="EMBL" id="MFD2727398.1"/>
    </source>
</evidence>
<reference evidence="2" key="1">
    <citation type="journal article" date="2019" name="Int. J. Syst. Evol. Microbiol.">
        <title>The Global Catalogue of Microorganisms (GCM) 10K type strain sequencing project: providing services to taxonomists for standard genome sequencing and annotation.</title>
        <authorList>
            <consortium name="The Broad Institute Genomics Platform"/>
            <consortium name="The Broad Institute Genome Sequencing Center for Infectious Disease"/>
            <person name="Wu L."/>
            <person name="Ma J."/>
        </authorList>
    </citation>
    <scope>NUCLEOTIDE SEQUENCE [LARGE SCALE GENOMIC DNA]</scope>
    <source>
        <strain evidence="2">KCTC 42398</strain>
    </source>
</reference>
<protein>
    <submittedName>
        <fullName evidence="1">Class I SAM-dependent methyltransferase</fullName>
        <ecNumber evidence="1">2.1.1.-</ecNumber>
    </submittedName>
</protein>
<dbReference type="Pfam" id="PF13578">
    <property type="entry name" value="Methyltransf_24"/>
    <property type="match status" value="1"/>
</dbReference>
<dbReference type="RefSeq" id="WP_380293210.1">
    <property type="nucleotide sequence ID" value="NZ_JBHULY010000034.1"/>
</dbReference>
<keyword evidence="1" id="KW-0808">Transferase</keyword>
<dbReference type="Gene3D" id="3.40.50.150">
    <property type="entry name" value="Vaccinia Virus protein VP39"/>
    <property type="match status" value="1"/>
</dbReference>
<organism evidence="1 2">
    <name type="scientific">Hyunsoonleella rubra</name>
    <dbReference type="NCBI Taxonomy" id="1737062"/>
    <lineage>
        <taxon>Bacteria</taxon>
        <taxon>Pseudomonadati</taxon>
        <taxon>Bacteroidota</taxon>
        <taxon>Flavobacteriia</taxon>
        <taxon>Flavobacteriales</taxon>
        <taxon>Flavobacteriaceae</taxon>
    </lineage>
</organism>
<comment type="caution">
    <text evidence="1">The sequence shown here is derived from an EMBL/GenBank/DDBJ whole genome shotgun (WGS) entry which is preliminary data.</text>
</comment>
<dbReference type="SUPFAM" id="SSF53335">
    <property type="entry name" value="S-adenosyl-L-methionine-dependent methyltransferases"/>
    <property type="match status" value="1"/>
</dbReference>
<dbReference type="Proteomes" id="UP001597476">
    <property type="component" value="Unassembled WGS sequence"/>
</dbReference>
<proteinExistence type="predicted"/>
<sequence length="246" mass="28398">MSLKGKIKKYIEAKVRQAVLEIFEEERHNIKYGLQKLALEETCNWIQENVPINKAFEDRFDLLTESIKHIEVEDGLVLEFGVYKGETINHIANHINKNKLIYGFDSFEGLKEPWIFMNKGGFSDAAGVMPSVPENVTLVKGFFSETLPDFTSNTDAMISLLHIDSDLYSSAKTIFNELNSLIVKGTVIVFDEFFNYPNWKNGEFKAWNEFVQKHKVEFEYIGYTFQRTKYKKSGNQLAIKVLKRGV</sequence>
<dbReference type="PANTHER" id="PTHR40036:SF1">
    <property type="entry name" value="MACROCIN O-METHYLTRANSFERASE"/>
    <property type="match status" value="1"/>
</dbReference>
<dbReference type="PANTHER" id="PTHR40036">
    <property type="entry name" value="MACROCIN O-METHYLTRANSFERASE"/>
    <property type="match status" value="1"/>
</dbReference>
<accession>A0ABW5TFR9</accession>
<dbReference type="EMBL" id="JBHULY010000034">
    <property type="protein sequence ID" value="MFD2727398.1"/>
    <property type="molecule type" value="Genomic_DNA"/>
</dbReference>